<gene>
    <name evidence="4" type="ORF">POVCU2_0029470</name>
</gene>
<dbReference type="PROSITE" id="PS00626">
    <property type="entry name" value="RCC1_2"/>
    <property type="match status" value="1"/>
</dbReference>
<dbReference type="SUPFAM" id="SSF50985">
    <property type="entry name" value="RCC1/BLIP-II"/>
    <property type="match status" value="2"/>
</dbReference>
<evidence type="ECO:0000313" key="4">
    <source>
        <dbReference type="EMBL" id="SBS85061.1"/>
    </source>
</evidence>
<accession>A0A1A8VX34</accession>
<evidence type="ECO:0000256" key="2">
    <source>
        <dbReference type="PROSITE-ProRule" id="PRU00235"/>
    </source>
</evidence>
<dbReference type="InterPro" id="IPR000408">
    <property type="entry name" value="Reg_chr_condens"/>
</dbReference>
<evidence type="ECO:0000313" key="5">
    <source>
        <dbReference type="Proteomes" id="UP000078560"/>
    </source>
</evidence>
<reference evidence="5" key="1">
    <citation type="submission" date="2016-05" db="EMBL/GenBank/DDBJ databases">
        <authorList>
            <person name="Naeem Raeece"/>
        </authorList>
    </citation>
    <scope>NUCLEOTIDE SEQUENCE [LARGE SCALE GENOMIC DNA]</scope>
</reference>
<dbReference type="Gene3D" id="2.130.10.30">
    <property type="entry name" value="Regulator of chromosome condensation 1/beta-lactamase-inhibitor protein II"/>
    <property type="match status" value="2"/>
</dbReference>
<evidence type="ECO:0000256" key="1">
    <source>
        <dbReference type="ARBA" id="ARBA00022737"/>
    </source>
</evidence>
<dbReference type="InterPro" id="IPR009091">
    <property type="entry name" value="RCC1/BLIP-II"/>
</dbReference>
<sequence>MPQLSASCVSAEPQLDANTTREKMENDIFKKGYFPKETRTIKLTPDKPRYAPNAKTPTAKTPPVKTPTVKTPTKMPNFFKLKKSKEENVAQPKLVTKAIISSDFIKKLPKYEDKRTIIYYWGKRVINENDDTPEHLPTIYTELCNVKIKEISCNKSCALFLSNTGNMYSFGKGLHGELGQGNLIVYTVQPSLIESVSNIKQIACGYNHSLCLSNDNILYSWGHGNYNGLKCNVDKYVPTLLNIIDYGDVIETTLNTLSHIITDYEKKEKKKKICTQIYAKYNQSIAVCDNNSSMYIWGETYNNYLKYIPTFFYKFKENKIKQIAMGKNFAILLLVNGELYGWGDGTYGELCRRSFDDEGGCYFIYPEQLILRDANNKKLPNIHKISAGARHVLLITEDEHVWSFGDKISGQCGISGFQNIVTTPKFVELHESNQRAKKVFCGERHSACINKFNQLYMWGHSAHHKLIFTASSDFLLNQNVQPGISIQSGLKQKFNKATLIYSMLHQKVTNAYLGEDFTIVIVGGETCENLKQGDQYSDKTFYSVQEESAAYIST</sequence>
<dbReference type="PANTHER" id="PTHR22872">
    <property type="entry name" value="BTK-BINDING PROTEIN-RELATED"/>
    <property type="match status" value="1"/>
</dbReference>
<proteinExistence type="predicted"/>
<dbReference type="PRINTS" id="PR00633">
    <property type="entry name" value="RCCNDNSATION"/>
</dbReference>
<feature type="repeat" description="RCC1" evidence="2">
    <location>
        <begin position="165"/>
        <end position="215"/>
    </location>
</feature>
<dbReference type="InterPro" id="IPR051625">
    <property type="entry name" value="Signaling_Regulatory_Domain"/>
</dbReference>
<dbReference type="EMBL" id="FLQU01000391">
    <property type="protein sequence ID" value="SBS85061.1"/>
    <property type="molecule type" value="Genomic_DNA"/>
</dbReference>
<dbReference type="Pfam" id="PF00415">
    <property type="entry name" value="RCC1"/>
    <property type="match status" value="2"/>
</dbReference>
<feature type="region of interest" description="Disordered" evidence="3">
    <location>
        <begin position="1"/>
        <end position="22"/>
    </location>
</feature>
<keyword evidence="1" id="KW-0677">Repeat</keyword>
<feature type="compositionally biased region" description="Low complexity" evidence="3">
    <location>
        <begin position="54"/>
        <end position="71"/>
    </location>
</feature>
<dbReference type="AlphaFoldDB" id="A0A1A8VX34"/>
<dbReference type="PROSITE" id="PS50012">
    <property type="entry name" value="RCC1_3"/>
    <property type="match status" value="2"/>
</dbReference>
<feature type="region of interest" description="Disordered" evidence="3">
    <location>
        <begin position="44"/>
        <end position="71"/>
    </location>
</feature>
<dbReference type="Proteomes" id="UP000078560">
    <property type="component" value="Unassembled WGS sequence"/>
</dbReference>
<feature type="repeat" description="RCC1" evidence="2">
    <location>
        <begin position="337"/>
        <end position="398"/>
    </location>
</feature>
<name>A0A1A8VX34_PLAOA</name>
<dbReference type="Pfam" id="PF13540">
    <property type="entry name" value="RCC1_2"/>
    <property type="match status" value="1"/>
</dbReference>
<protein>
    <submittedName>
        <fullName evidence="4">Regulator of chromosome condensation, putative</fullName>
    </submittedName>
</protein>
<organism evidence="4 5">
    <name type="scientific">Plasmodium ovale curtisi</name>
    <dbReference type="NCBI Taxonomy" id="864141"/>
    <lineage>
        <taxon>Eukaryota</taxon>
        <taxon>Sar</taxon>
        <taxon>Alveolata</taxon>
        <taxon>Apicomplexa</taxon>
        <taxon>Aconoidasida</taxon>
        <taxon>Haemosporida</taxon>
        <taxon>Plasmodiidae</taxon>
        <taxon>Plasmodium</taxon>
        <taxon>Plasmodium (Plasmodium)</taxon>
    </lineage>
</organism>
<evidence type="ECO:0000256" key="3">
    <source>
        <dbReference type="SAM" id="MobiDB-lite"/>
    </source>
</evidence>